<reference evidence="1 2" key="1">
    <citation type="submission" date="2019-02" db="EMBL/GenBank/DDBJ databases">
        <title>Genomic Encyclopedia of Type Strains, Phase IV (KMG-IV): sequencing the most valuable type-strain genomes for metagenomic binning, comparative biology and taxonomic classification.</title>
        <authorList>
            <person name="Goeker M."/>
        </authorList>
    </citation>
    <scope>NUCLEOTIDE SEQUENCE [LARGE SCALE GENOMIC DNA]</scope>
    <source>
        <strain evidence="1 2">DSM 101727</strain>
    </source>
</reference>
<sequence length="82" mass="9208">MILHSHRKSVAFRTPDVADPLMPEWVSWFYGSENPVWPIRAVLGLPPPGDPEEARYLRVMSAPDACRIGELRPVTIRPGDVS</sequence>
<organism evidence="1 2">
    <name type="scientific">Herbihabitans rhizosphaerae</name>
    <dbReference type="NCBI Taxonomy" id="1872711"/>
    <lineage>
        <taxon>Bacteria</taxon>
        <taxon>Bacillati</taxon>
        <taxon>Actinomycetota</taxon>
        <taxon>Actinomycetes</taxon>
        <taxon>Pseudonocardiales</taxon>
        <taxon>Pseudonocardiaceae</taxon>
        <taxon>Herbihabitans</taxon>
    </lineage>
</organism>
<dbReference type="Proteomes" id="UP000294257">
    <property type="component" value="Unassembled WGS sequence"/>
</dbReference>
<accession>A0A4Q7KKQ8</accession>
<keyword evidence="2" id="KW-1185">Reference proteome</keyword>
<comment type="caution">
    <text evidence="1">The sequence shown here is derived from an EMBL/GenBank/DDBJ whole genome shotgun (WGS) entry which is preliminary data.</text>
</comment>
<name>A0A4Q7KKQ8_9PSEU</name>
<gene>
    <name evidence="1" type="ORF">EV193_10641</name>
</gene>
<proteinExistence type="predicted"/>
<dbReference type="AlphaFoldDB" id="A0A4Q7KKQ8"/>
<protein>
    <submittedName>
        <fullName evidence="1">Uncharacterized protein</fullName>
    </submittedName>
</protein>
<evidence type="ECO:0000313" key="2">
    <source>
        <dbReference type="Proteomes" id="UP000294257"/>
    </source>
</evidence>
<dbReference type="EMBL" id="SGWQ01000006">
    <property type="protein sequence ID" value="RZS36807.1"/>
    <property type="molecule type" value="Genomic_DNA"/>
</dbReference>
<evidence type="ECO:0000313" key="1">
    <source>
        <dbReference type="EMBL" id="RZS36807.1"/>
    </source>
</evidence>
<dbReference type="OrthoDB" id="3632723at2"/>